<evidence type="ECO:0000313" key="3">
    <source>
        <dbReference type="WBParaSite" id="Pan_g12786.t1"/>
    </source>
</evidence>
<feature type="signal peptide" evidence="1">
    <location>
        <begin position="1"/>
        <end position="18"/>
    </location>
</feature>
<accession>A0A7E4UTZ4</accession>
<reference evidence="3" key="2">
    <citation type="submission" date="2020-10" db="UniProtKB">
        <authorList>
            <consortium name="WormBaseParasite"/>
        </authorList>
    </citation>
    <scope>IDENTIFICATION</scope>
</reference>
<proteinExistence type="predicted"/>
<dbReference type="Proteomes" id="UP000492821">
    <property type="component" value="Unassembled WGS sequence"/>
</dbReference>
<keyword evidence="1" id="KW-0732">Signal</keyword>
<feature type="chain" id="PRO_5028914412" evidence="1">
    <location>
        <begin position="19"/>
        <end position="75"/>
    </location>
</feature>
<name>A0A7E4UTZ4_PANRE</name>
<keyword evidence="2" id="KW-1185">Reference proteome</keyword>
<sequence>MKLIQLVILAMVFIAVAAIKECGRPRPKNITSKAVDLIGKVRDSKHPKVARGNIRHKREVKFEDRSRAFSPVNMS</sequence>
<dbReference type="AlphaFoldDB" id="A0A7E4UTZ4"/>
<reference evidence="2" key="1">
    <citation type="journal article" date="2013" name="Genetics">
        <title>The draft genome and transcriptome of Panagrellus redivivus are shaped by the harsh demands of a free-living lifestyle.</title>
        <authorList>
            <person name="Srinivasan J."/>
            <person name="Dillman A.R."/>
            <person name="Macchietto M.G."/>
            <person name="Heikkinen L."/>
            <person name="Lakso M."/>
            <person name="Fracchia K.M."/>
            <person name="Antoshechkin I."/>
            <person name="Mortazavi A."/>
            <person name="Wong G."/>
            <person name="Sternberg P.W."/>
        </authorList>
    </citation>
    <scope>NUCLEOTIDE SEQUENCE [LARGE SCALE GENOMIC DNA]</scope>
    <source>
        <strain evidence="2">MT8872</strain>
    </source>
</reference>
<evidence type="ECO:0000256" key="1">
    <source>
        <dbReference type="SAM" id="SignalP"/>
    </source>
</evidence>
<protein>
    <submittedName>
        <fullName evidence="3">Uncharacterized protein</fullName>
    </submittedName>
</protein>
<dbReference type="WBParaSite" id="Pan_g12786.t1">
    <property type="protein sequence ID" value="Pan_g12786.t1"/>
    <property type="gene ID" value="Pan_g12786"/>
</dbReference>
<evidence type="ECO:0000313" key="2">
    <source>
        <dbReference type="Proteomes" id="UP000492821"/>
    </source>
</evidence>
<organism evidence="2 3">
    <name type="scientific">Panagrellus redivivus</name>
    <name type="common">Microworm</name>
    <dbReference type="NCBI Taxonomy" id="6233"/>
    <lineage>
        <taxon>Eukaryota</taxon>
        <taxon>Metazoa</taxon>
        <taxon>Ecdysozoa</taxon>
        <taxon>Nematoda</taxon>
        <taxon>Chromadorea</taxon>
        <taxon>Rhabditida</taxon>
        <taxon>Tylenchina</taxon>
        <taxon>Panagrolaimomorpha</taxon>
        <taxon>Panagrolaimoidea</taxon>
        <taxon>Panagrolaimidae</taxon>
        <taxon>Panagrellus</taxon>
    </lineage>
</organism>